<evidence type="ECO:0000313" key="4">
    <source>
        <dbReference type="EMBL" id="ESO13041.1"/>
    </source>
</evidence>
<dbReference type="RefSeq" id="XP_009009761.1">
    <property type="nucleotide sequence ID" value="XM_009011513.1"/>
</dbReference>
<evidence type="ECO:0000256" key="1">
    <source>
        <dbReference type="SAM" id="Coils"/>
    </source>
</evidence>
<dbReference type="EMBL" id="KB095811">
    <property type="protein sequence ID" value="ESO13041.1"/>
    <property type="molecule type" value="Genomic_DNA"/>
</dbReference>
<organism evidence="5 6">
    <name type="scientific">Helobdella robusta</name>
    <name type="common">Californian leech</name>
    <dbReference type="NCBI Taxonomy" id="6412"/>
    <lineage>
        <taxon>Eukaryota</taxon>
        <taxon>Metazoa</taxon>
        <taxon>Spiralia</taxon>
        <taxon>Lophotrochozoa</taxon>
        <taxon>Annelida</taxon>
        <taxon>Clitellata</taxon>
        <taxon>Hirudinea</taxon>
        <taxon>Rhynchobdellida</taxon>
        <taxon>Glossiphoniidae</taxon>
        <taxon>Helobdella</taxon>
    </lineage>
</organism>
<dbReference type="Pfam" id="PF21787">
    <property type="entry name" value="TNP-like_RNaseH_N"/>
    <property type="match status" value="1"/>
</dbReference>
<dbReference type="OrthoDB" id="6159136at2759"/>
<reference evidence="4 6" key="2">
    <citation type="journal article" date="2013" name="Nature">
        <title>Insights into bilaterian evolution from three spiralian genomes.</title>
        <authorList>
            <person name="Simakov O."/>
            <person name="Marletaz F."/>
            <person name="Cho S.J."/>
            <person name="Edsinger-Gonzales E."/>
            <person name="Havlak P."/>
            <person name="Hellsten U."/>
            <person name="Kuo D.H."/>
            <person name="Larsson T."/>
            <person name="Lv J."/>
            <person name="Arendt D."/>
            <person name="Savage R."/>
            <person name="Osoegawa K."/>
            <person name="de Jong P."/>
            <person name="Grimwood J."/>
            <person name="Chapman J.A."/>
            <person name="Shapiro H."/>
            <person name="Aerts A."/>
            <person name="Otillar R.P."/>
            <person name="Terry A.Y."/>
            <person name="Boore J.L."/>
            <person name="Grigoriev I.V."/>
            <person name="Lindberg D.R."/>
            <person name="Seaver E.C."/>
            <person name="Weisblat D.A."/>
            <person name="Putnam N.H."/>
            <person name="Rokhsar D.S."/>
        </authorList>
    </citation>
    <scope>NUCLEOTIDE SEQUENCE</scope>
</reference>
<gene>
    <name evidence="5" type="primary">20198398</name>
    <name evidence="4" type="ORF">HELRODRAFT_159637</name>
</gene>
<dbReference type="Pfam" id="PF12017">
    <property type="entry name" value="Tnp_P_element"/>
    <property type="match status" value="1"/>
</dbReference>
<dbReference type="OMA" id="WMFPLAY"/>
<proteinExistence type="predicted"/>
<dbReference type="PANTHER" id="PTHR47577:SF2">
    <property type="entry name" value="THAP DOMAIN CONTAINING 9"/>
    <property type="match status" value="1"/>
</dbReference>
<evidence type="ECO:0000313" key="6">
    <source>
        <dbReference type="Proteomes" id="UP000015101"/>
    </source>
</evidence>
<evidence type="ECO:0008006" key="7">
    <source>
        <dbReference type="Google" id="ProtNLM"/>
    </source>
</evidence>
<dbReference type="PANTHER" id="PTHR47577">
    <property type="entry name" value="THAP DOMAIN-CONTAINING PROTEIN 6"/>
    <property type="match status" value="1"/>
</dbReference>
<reference evidence="6" key="1">
    <citation type="submission" date="2012-12" db="EMBL/GenBank/DDBJ databases">
        <authorList>
            <person name="Hellsten U."/>
            <person name="Grimwood J."/>
            <person name="Chapman J.A."/>
            <person name="Shapiro H."/>
            <person name="Aerts A."/>
            <person name="Otillar R.P."/>
            <person name="Terry A.Y."/>
            <person name="Boore J.L."/>
            <person name="Simakov O."/>
            <person name="Marletaz F."/>
            <person name="Cho S.-J."/>
            <person name="Edsinger-Gonzales E."/>
            <person name="Havlak P."/>
            <person name="Kuo D.-H."/>
            <person name="Larsson T."/>
            <person name="Lv J."/>
            <person name="Arendt D."/>
            <person name="Savage R."/>
            <person name="Osoegawa K."/>
            <person name="de Jong P."/>
            <person name="Lindberg D.R."/>
            <person name="Seaver E.C."/>
            <person name="Weisblat D.A."/>
            <person name="Putnam N.H."/>
            <person name="Grigoriev I.V."/>
            <person name="Rokhsar D.S."/>
        </authorList>
    </citation>
    <scope>NUCLEOTIDE SEQUENCE</scope>
</reference>
<dbReference type="EMBL" id="AMQM01000288">
    <property type="status" value="NOT_ANNOTATED_CDS"/>
    <property type="molecule type" value="Genomic_DNA"/>
</dbReference>
<reference evidence="5" key="3">
    <citation type="submission" date="2015-06" db="UniProtKB">
        <authorList>
            <consortium name="EnsemblMetazoa"/>
        </authorList>
    </citation>
    <scope>IDENTIFICATION</scope>
</reference>
<dbReference type="GeneID" id="20198398"/>
<dbReference type="EnsemblMetazoa" id="HelroT159637">
    <property type="protein sequence ID" value="HelroP159637"/>
    <property type="gene ID" value="HelroG159637"/>
</dbReference>
<evidence type="ECO:0000313" key="5">
    <source>
        <dbReference type="EnsemblMetazoa" id="HelroP159637"/>
    </source>
</evidence>
<dbReference type="InParanoid" id="T1EP98"/>
<sequence length="508" mass="57914">MPMCSISKCHGSYKDIGVTLHRHFVQECFYKVGSKMLLKKTSVPTVFPKLLSNDQADTLSEMQSPIMMEKKSTDEPTGIDALTPRSLKRKAKKLNISLKTTRKVLYNYNKKIQRLKVKLDVYKNEIKMLKKYNDELTSTLLSYSDIPTKLFMKPNKTYTEEQKRFALTLHLYGGKSYQFLKCKGLHLPHKRTLARWLESVDGGPGLNRSMLNFLKKKHERDAKQFTHCSLMIDSMSIREQLIYLKHKGVYSSYEHFGGDYTSNELATQALVLMIVGTSGSWMFPLAYFLFKSMSATTQQVLVLNALEALEEIGLKVKLVAHILSNSVAKALRCLSNCEEFRDCGATVQFLEKMDILFDIMNRRSNDNPNVQQLESIFKKVYYRCGIVPGKTGNVQEQMIVESEFKVPEDHFKDIFEETYLDSQIMTSNTMSTVIENPSNTMSTIIDSAVAYIAGWVVRKVAKTIDCNKCRFALIDIKGQATMLHHQLLILKDNGGLVFPSCGVVQVRK</sequence>
<accession>T1EP98</accession>
<dbReference type="InterPro" id="IPR048365">
    <property type="entry name" value="TNP-like_RNaseH_N"/>
</dbReference>
<feature type="coiled-coil region" evidence="1">
    <location>
        <begin position="105"/>
        <end position="139"/>
    </location>
</feature>
<dbReference type="HOGENOM" id="CLU_041354_0_0_1"/>
<feature type="domain" description="THAP9-like helix-turn-helix" evidence="2">
    <location>
        <begin position="131"/>
        <end position="196"/>
    </location>
</feature>
<dbReference type="Proteomes" id="UP000015101">
    <property type="component" value="Unassembled WGS sequence"/>
</dbReference>
<protein>
    <recommendedName>
        <fullName evidence="7">THAP-type domain-containing protein</fullName>
    </recommendedName>
</protein>
<dbReference type="CTD" id="20198398"/>
<dbReference type="InterPro" id="IPR021896">
    <property type="entry name" value="THAP9-like_HTH"/>
</dbReference>
<dbReference type="AlphaFoldDB" id="T1EP98"/>
<dbReference type="KEGG" id="hro:HELRODRAFT_159637"/>
<keyword evidence="1" id="KW-0175">Coiled coil</keyword>
<name>T1EP98_HELRO</name>
<dbReference type="STRING" id="6412.T1EP98"/>
<evidence type="ECO:0000259" key="2">
    <source>
        <dbReference type="Pfam" id="PF12017"/>
    </source>
</evidence>
<evidence type="ECO:0000259" key="3">
    <source>
        <dbReference type="Pfam" id="PF21787"/>
    </source>
</evidence>
<dbReference type="eggNOG" id="ENOG502QQSX">
    <property type="taxonomic scope" value="Eukaryota"/>
</dbReference>
<keyword evidence="6" id="KW-1185">Reference proteome</keyword>
<feature type="domain" description="Transposable element P transposase-like RNase H" evidence="3">
    <location>
        <begin position="203"/>
        <end position="319"/>
    </location>
</feature>